<keyword evidence="3" id="KW-1185">Reference proteome</keyword>
<evidence type="ECO:0000313" key="3">
    <source>
        <dbReference type="Proteomes" id="UP000199649"/>
    </source>
</evidence>
<dbReference type="Gene3D" id="1.10.10.10">
    <property type="entry name" value="Winged helix-like DNA-binding domain superfamily/Winged helix DNA-binding domain"/>
    <property type="match status" value="1"/>
</dbReference>
<dbReference type="InterPro" id="IPR036388">
    <property type="entry name" value="WH-like_DNA-bd_sf"/>
</dbReference>
<organism evidence="2 3">
    <name type="scientific">Agrococcus carbonis</name>
    <dbReference type="NCBI Taxonomy" id="684552"/>
    <lineage>
        <taxon>Bacteria</taxon>
        <taxon>Bacillati</taxon>
        <taxon>Actinomycetota</taxon>
        <taxon>Actinomycetes</taxon>
        <taxon>Micrococcales</taxon>
        <taxon>Microbacteriaceae</taxon>
        <taxon>Agrococcus</taxon>
    </lineage>
</organism>
<feature type="domain" description="Transcription regulator PadR N-terminal" evidence="1">
    <location>
        <begin position="26"/>
        <end position="96"/>
    </location>
</feature>
<dbReference type="InterPro" id="IPR036390">
    <property type="entry name" value="WH_DNA-bd_sf"/>
</dbReference>
<reference evidence="3" key="1">
    <citation type="submission" date="2016-10" db="EMBL/GenBank/DDBJ databases">
        <authorList>
            <person name="Varghese N."/>
            <person name="Submissions S."/>
        </authorList>
    </citation>
    <scope>NUCLEOTIDE SEQUENCE [LARGE SCALE GENOMIC DNA]</scope>
    <source>
        <strain evidence="3">DSM 22965</strain>
    </source>
</reference>
<evidence type="ECO:0000259" key="1">
    <source>
        <dbReference type="Pfam" id="PF03551"/>
    </source>
</evidence>
<dbReference type="PANTHER" id="PTHR33169:SF14">
    <property type="entry name" value="TRANSCRIPTIONAL REGULATOR RV3488"/>
    <property type="match status" value="1"/>
</dbReference>
<dbReference type="AlphaFoldDB" id="A0A1H1L5K7"/>
<evidence type="ECO:0000313" key="2">
    <source>
        <dbReference type="EMBL" id="SDR69199.1"/>
    </source>
</evidence>
<protein>
    <submittedName>
        <fullName evidence="2">PadR family transcriptional regulator, regulatory protein PadR</fullName>
    </submittedName>
</protein>
<dbReference type="InterPro" id="IPR005149">
    <property type="entry name" value="Tscrpt_reg_PadR_N"/>
</dbReference>
<dbReference type="InterPro" id="IPR052509">
    <property type="entry name" value="Metal_resp_DNA-bind_regulator"/>
</dbReference>
<accession>A0A1H1L5K7</accession>
<dbReference type="STRING" id="684552.SAMN04489719_0401"/>
<dbReference type="Pfam" id="PF03551">
    <property type="entry name" value="PadR"/>
    <property type="match status" value="1"/>
</dbReference>
<sequence length="118" mass="12973">MQGIVQHMADGSVATQLRKGVLGPAVLALLEQRERYGLEIVRELSDAGLVASEGTVYPLLTRLQDAGRVASDWVIADGARPRRFYRLTPAGRAELAAFRAEWPVFARAVHGILDPERH</sequence>
<dbReference type="EMBL" id="LT629734">
    <property type="protein sequence ID" value="SDR69199.1"/>
    <property type="molecule type" value="Genomic_DNA"/>
</dbReference>
<gene>
    <name evidence="2" type="ORF">SAMN04489719_0401</name>
</gene>
<dbReference type="SUPFAM" id="SSF46785">
    <property type="entry name" value="Winged helix' DNA-binding domain"/>
    <property type="match status" value="1"/>
</dbReference>
<dbReference type="PANTHER" id="PTHR33169">
    <property type="entry name" value="PADR-FAMILY TRANSCRIPTIONAL REGULATOR"/>
    <property type="match status" value="1"/>
</dbReference>
<name>A0A1H1L5K7_9MICO</name>
<dbReference type="Proteomes" id="UP000199649">
    <property type="component" value="Chromosome I"/>
</dbReference>
<proteinExistence type="predicted"/>